<feature type="compositionally biased region" description="Basic residues" evidence="1">
    <location>
        <begin position="1"/>
        <end position="70"/>
    </location>
</feature>
<feature type="compositionally biased region" description="Basic residues" evidence="1">
    <location>
        <begin position="162"/>
        <end position="174"/>
    </location>
</feature>
<dbReference type="EMBL" id="CADCTU010000309">
    <property type="protein sequence ID" value="CAA9309351.1"/>
    <property type="molecule type" value="Genomic_DNA"/>
</dbReference>
<feature type="compositionally biased region" description="Basic and acidic residues" evidence="1">
    <location>
        <begin position="145"/>
        <end position="155"/>
    </location>
</feature>
<sequence length="318" mass="35981">ARPRHRRRRLPRLAPRRPLPRRGARGRRARQLHHRAPRERRAPRRPRAVPPRRARHLVAVRARRPVRRRAAPGVPGQPPGLPRAPDRDAARRRARDDERARDRPRAQGAVLPRVHVRGLRRPARAPADRGVLGEREPGGAAQLLRRGEAVRRGDDDGLPPRPRGRHAHRPHLQHLRPADAPERRARGVEPRRAGAARRAAHRVRRRLADAQLLLRVGRGGRDLPPVHARRRGADEHRQPAGVHGAGARRAGRRAHRDGRADRRPPAPRRRPQAPAPRHQPGPRDARVGAAGGRAGGARGDDRVLPRRARRRPRRRRPV</sequence>
<keyword evidence="2" id="KW-0456">Lyase</keyword>
<feature type="compositionally biased region" description="Basic residues" evidence="1">
    <location>
        <begin position="114"/>
        <end position="123"/>
    </location>
</feature>
<dbReference type="GO" id="GO:0048040">
    <property type="term" value="F:UDP-glucuronate decarboxylase activity"/>
    <property type="evidence" value="ECO:0007669"/>
    <property type="project" value="UniProtKB-EC"/>
</dbReference>
<reference evidence="2" key="1">
    <citation type="submission" date="2020-02" db="EMBL/GenBank/DDBJ databases">
        <authorList>
            <person name="Meier V. D."/>
        </authorList>
    </citation>
    <scope>NUCLEOTIDE SEQUENCE</scope>
    <source>
        <strain evidence="2">AVDCRST_MAG11</strain>
    </source>
</reference>
<proteinExistence type="predicted"/>
<feature type="region of interest" description="Disordered" evidence="1">
    <location>
        <begin position="219"/>
        <end position="318"/>
    </location>
</feature>
<dbReference type="AlphaFoldDB" id="A0A6J4KMY9"/>
<name>A0A6J4KMY9_9BACT</name>
<feature type="compositionally biased region" description="Basic residues" evidence="1">
    <location>
        <begin position="194"/>
        <end position="203"/>
    </location>
</feature>
<accession>A0A6J4KMY9</accession>
<feature type="compositionally biased region" description="Basic and acidic residues" evidence="1">
    <location>
        <begin position="176"/>
        <end position="192"/>
    </location>
</feature>
<evidence type="ECO:0000313" key="2">
    <source>
        <dbReference type="EMBL" id="CAA9309351.1"/>
    </source>
</evidence>
<feature type="non-terminal residue" evidence="2">
    <location>
        <position position="318"/>
    </location>
</feature>
<feature type="region of interest" description="Disordered" evidence="1">
    <location>
        <begin position="1"/>
        <end position="203"/>
    </location>
</feature>
<evidence type="ECO:0000256" key="1">
    <source>
        <dbReference type="SAM" id="MobiDB-lite"/>
    </source>
</evidence>
<dbReference type="EC" id="4.1.1.35" evidence="2"/>
<protein>
    <submittedName>
        <fullName evidence="2">UDP-glucuronate decarboxylase</fullName>
        <ecNumber evidence="2">4.1.1.35</ecNumber>
    </submittedName>
</protein>
<feature type="non-terminal residue" evidence="2">
    <location>
        <position position="1"/>
    </location>
</feature>
<feature type="compositionally biased region" description="Basic residues" evidence="1">
    <location>
        <begin position="305"/>
        <end position="318"/>
    </location>
</feature>
<organism evidence="2">
    <name type="scientific">uncultured Gemmatimonadaceae bacterium</name>
    <dbReference type="NCBI Taxonomy" id="246130"/>
    <lineage>
        <taxon>Bacteria</taxon>
        <taxon>Pseudomonadati</taxon>
        <taxon>Gemmatimonadota</taxon>
        <taxon>Gemmatimonadia</taxon>
        <taxon>Gemmatimonadales</taxon>
        <taxon>Gemmatimonadaceae</taxon>
        <taxon>environmental samples</taxon>
    </lineage>
</organism>
<gene>
    <name evidence="2" type="ORF">AVDCRST_MAG11-1365</name>
</gene>
<feature type="compositionally biased region" description="Basic and acidic residues" evidence="1">
    <location>
        <begin position="84"/>
        <end position="105"/>
    </location>
</feature>